<protein>
    <submittedName>
        <fullName evidence="1">Uncharacterized protein</fullName>
    </submittedName>
</protein>
<reference evidence="1" key="1">
    <citation type="submission" date="2014-09" db="EMBL/GenBank/DDBJ databases">
        <authorList>
            <person name="Magalhaes I.L.F."/>
            <person name="Oliveira U."/>
            <person name="Santos F.R."/>
            <person name="Vidigal T.H.D.A."/>
            <person name="Brescovit A.D."/>
            <person name="Santos A.J."/>
        </authorList>
    </citation>
    <scope>NUCLEOTIDE SEQUENCE</scope>
    <source>
        <tissue evidence="1">Shoot tissue taken approximately 20 cm above the soil surface</tissue>
    </source>
</reference>
<accession>A0A0A9EQU4</accession>
<dbReference type="AlphaFoldDB" id="A0A0A9EQU4"/>
<evidence type="ECO:0000313" key="1">
    <source>
        <dbReference type="EMBL" id="JAD98407.1"/>
    </source>
</evidence>
<reference evidence="1" key="2">
    <citation type="journal article" date="2015" name="Data Brief">
        <title>Shoot transcriptome of the giant reed, Arundo donax.</title>
        <authorList>
            <person name="Barrero R.A."/>
            <person name="Guerrero F.D."/>
            <person name="Moolhuijzen P."/>
            <person name="Goolsby J.A."/>
            <person name="Tidwell J."/>
            <person name="Bellgard S.E."/>
            <person name="Bellgard M.I."/>
        </authorList>
    </citation>
    <scope>NUCLEOTIDE SEQUENCE</scope>
    <source>
        <tissue evidence="1">Shoot tissue taken approximately 20 cm above the soil surface</tissue>
    </source>
</reference>
<proteinExistence type="predicted"/>
<organism evidence="1">
    <name type="scientific">Arundo donax</name>
    <name type="common">Giant reed</name>
    <name type="synonym">Donax arundinaceus</name>
    <dbReference type="NCBI Taxonomy" id="35708"/>
    <lineage>
        <taxon>Eukaryota</taxon>
        <taxon>Viridiplantae</taxon>
        <taxon>Streptophyta</taxon>
        <taxon>Embryophyta</taxon>
        <taxon>Tracheophyta</taxon>
        <taxon>Spermatophyta</taxon>
        <taxon>Magnoliopsida</taxon>
        <taxon>Liliopsida</taxon>
        <taxon>Poales</taxon>
        <taxon>Poaceae</taxon>
        <taxon>PACMAD clade</taxon>
        <taxon>Arundinoideae</taxon>
        <taxon>Arundineae</taxon>
        <taxon>Arundo</taxon>
    </lineage>
</organism>
<name>A0A0A9EQU4_ARUDO</name>
<sequence>MRSRKGRGRAASAAAGA</sequence>
<dbReference type="EMBL" id="GBRH01199488">
    <property type="protein sequence ID" value="JAD98407.1"/>
    <property type="molecule type" value="Transcribed_RNA"/>
</dbReference>